<feature type="repeat" description="WD" evidence="3">
    <location>
        <begin position="237"/>
        <end position="270"/>
    </location>
</feature>
<dbReference type="InterPro" id="IPR045227">
    <property type="entry name" value="WDR18/Ipi3/RID3"/>
</dbReference>
<keyword evidence="1 3" id="KW-0853">WD repeat</keyword>
<dbReference type="InterPro" id="IPR049546">
    <property type="entry name" value="WDR54_beta_prop"/>
</dbReference>
<gene>
    <name evidence="5" type="ORF">O3P69_004059</name>
</gene>
<dbReference type="Pfam" id="PF21031">
    <property type="entry name" value="WDR54"/>
    <property type="match status" value="1"/>
</dbReference>
<feature type="domain" description="WD repeat-containing protein 54 beta-propeller" evidence="4">
    <location>
        <begin position="1"/>
        <end position="316"/>
    </location>
</feature>
<dbReference type="Proteomes" id="UP001487740">
    <property type="component" value="Unassembled WGS sequence"/>
</dbReference>
<evidence type="ECO:0000313" key="6">
    <source>
        <dbReference type="Proteomes" id="UP001487740"/>
    </source>
</evidence>
<dbReference type="PANTHER" id="PTHR18763:SF0">
    <property type="entry name" value="WD REPEAT-CONTAINING PROTEIN 18"/>
    <property type="match status" value="1"/>
</dbReference>
<name>A0AAW0UGB3_SCYPA</name>
<dbReference type="Gene3D" id="2.130.10.10">
    <property type="entry name" value="YVTN repeat-like/Quinoprotein amine dehydrogenase"/>
    <property type="match status" value="1"/>
</dbReference>
<sequence length="320" mass="34561">MYAKEKTIPLKSSASLMPNNLCRVRVDGKMYSGVVHKQELNLVCIANPEEEPRVVVARMASSAPAGVTIMQAAWVDIHGRAFLILATTKGILVYDWDGSVLRHAHLLPMPPPDSPFSFTKGIAALYTGYICAGMHTGEVVMLRVSKNGNVTNTEIVRWHSRPITALASHGKMLVSGDDGGTLVVAQEEGTLSKTCSIDTCESPVMCLAVWSGQVLAGFLSGHLRIFNMLNGRILAEVCAHARCITGLDVARDSGMVVTAGEDSYMRVWQLHPSHPDHPIEHVHSAIEENAALCGVAFTDDLGSGYVVVSYDSKELICYAT</sequence>
<protein>
    <recommendedName>
        <fullName evidence="4">WD repeat-containing protein 54 beta-propeller domain-containing protein</fullName>
    </recommendedName>
</protein>
<evidence type="ECO:0000256" key="2">
    <source>
        <dbReference type="ARBA" id="ARBA00022737"/>
    </source>
</evidence>
<evidence type="ECO:0000313" key="5">
    <source>
        <dbReference type="EMBL" id="KAK8398675.1"/>
    </source>
</evidence>
<proteinExistence type="predicted"/>
<accession>A0AAW0UGB3</accession>
<evidence type="ECO:0000259" key="4">
    <source>
        <dbReference type="Pfam" id="PF21031"/>
    </source>
</evidence>
<dbReference type="GO" id="GO:0120330">
    <property type="term" value="C:rixosome complex"/>
    <property type="evidence" value="ECO:0007669"/>
    <property type="project" value="TreeGrafter"/>
</dbReference>
<dbReference type="InterPro" id="IPR036322">
    <property type="entry name" value="WD40_repeat_dom_sf"/>
</dbReference>
<dbReference type="GO" id="GO:0006364">
    <property type="term" value="P:rRNA processing"/>
    <property type="evidence" value="ECO:0007669"/>
    <property type="project" value="TreeGrafter"/>
</dbReference>
<dbReference type="InterPro" id="IPR015943">
    <property type="entry name" value="WD40/YVTN_repeat-like_dom_sf"/>
</dbReference>
<dbReference type="EMBL" id="JARAKH010000012">
    <property type="protein sequence ID" value="KAK8398675.1"/>
    <property type="molecule type" value="Genomic_DNA"/>
</dbReference>
<keyword evidence="2" id="KW-0677">Repeat</keyword>
<organism evidence="5 6">
    <name type="scientific">Scylla paramamosain</name>
    <name type="common">Mud crab</name>
    <dbReference type="NCBI Taxonomy" id="85552"/>
    <lineage>
        <taxon>Eukaryota</taxon>
        <taxon>Metazoa</taxon>
        <taxon>Ecdysozoa</taxon>
        <taxon>Arthropoda</taxon>
        <taxon>Crustacea</taxon>
        <taxon>Multicrustacea</taxon>
        <taxon>Malacostraca</taxon>
        <taxon>Eumalacostraca</taxon>
        <taxon>Eucarida</taxon>
        <taxon>Decapoda</taxon>
        <taxon>Pleocyemata</taxon>
        <taxon>Brachyura</taxon>
        <taxon>Eubrachyura</taxon>
        <taxon>Portunoidea</taxon>
        <taxon>Portunidae</taxon>
        <taxon>Portuninae</taxon>
        <taxon>Scylla</taxon>
    </lineage>
</organism>
<comment type="caution">
    <text evidence="5">The sequence shown here is derived from an EMBL/GenBank/DDBJ whole genome shotgun (WGS) entry which is preliminary data.</text>
</comment>
<dbReference type="SUPFAM" id="SSF50978">
    <property type="entry name" value="WD40 repeat-like"/>
    <property type="match status" value="1"/>
</dbReference>
<dbReference type="PROSITE" id="PS50082">
    <property type="entry name" value="WD_REPEATS_2"/>
    <property type="match status" value="1"/>
</dbReference>
<dbReference type="SMART" id="SM00320">
    <property type="entry name" value="WD40"/>
    <property type="match status" value="3"/>
</dbReference>
<reference evidence="5 6" key="1">
    <citation type="submission" date="2023-03" db="EMBL/GenBank/DDBJ databases">
        <title>High-quality genome of Scylla paramamosain provides insights in environmental adaptation.</title>
        <authorList>
            <person name="Zhang L."/>
        </authorList>
    </citation>
    <scope>NUCLEOTIDE SEQUENCE [LARGE SCALE GENOMIC DNA]</scope>
    <source>
        <strain evidence="5">LZ_2023a</strain>
        <tissue evidence="5">Muscle</tissue>
    </source>
</reference>
<dbReference type="GO" id="GO:0005656">
    <property type="term" value="C:nuclear pre-replicative complex"/>
    <property type="evidence" value="ECO:0007669"/>
    <property type="project" value="TreeGrafter"/>
</dbReference>
<dbReference type="PANTHER" id="PTHR18763">
    <property type="entry name" value="WD-REPEAT PROTEIN 18"/>
    <property type="match status" value="1"/>
</dbReference>
<dbReference type="PROSITE" id="PS50294">
    <property type="entry name" value="WD_REPEATS_REGION"/>
    <property type="match status" value="1"/>
</dbReference>
<keyword evidence="6" id="KW-1185">Reference proteome</keyword>
<dbReference type="AlphaFoldDB" id="A0AAW0UGB3"/>
<evidence type="ECO:0000256" key="3">
    <source>
        <dbReference type="PROSITE-ProRule" id="PRU00221"/>
    </source>
</evidence>
<dbReference type="InterPro" id="IPR001680">
    <property type="entry name" value="WD40_rpt"/>
</dbReference>
<evidence type="ECO:0000256" key="1">
    <source>
        <dbReference type="ARBA" id="ARBA00022574"/>
    </source>
</evidence>
<dbReference type="GO" id="GO:0006261">
    <property type="term" value="P:DNA-templated DNA replication"/>
    <property type="evidence" value="ECO:0007669"/>
    <property type="project" value="TreeGrafter"/>
</dbReference>